<dbReference type="EMBL" id="OY726395">
    <property type="protein sequence ID" value="CAJ1586682.1"/>
    <property type="molecule type" value="Genomic_DNA"/>
</dbReference>
<evidence type="ECO:0008006" key="4">
    <source>
        <dbReference type="Google" id="ProtNLM"/>
    </source>
</evidence>
<keyword evidence="1" id="KW-1133">Transmembrane helix</keyword>
<keyword evidence="1" id="KW-0812">Transmembrane</keyword>
<protein>
    <recommendedName>
        <fullName evidence="4">Transmembrane protein</fullName>
    </recommendedName>
</protein>
<accession>A0ABN9P7Z8</accession>
<organism evidence="2 3">
    <name type="scientific">[Mycobacterium] wendilense</name>
    <dbReference type="NCBI Taxonomy" id="3064284"/>
    <lineage>
        <taxon>Bacteria</taxon>
        <taxon>Bacillati</taxon>
        <taxon>Actinomycetota</taxon>
        <taxon>Actinomycetes</taxon>
        <taxon>Mycobacteriales</taxon>
        <taxon>Mycobacteriaceae</taxon>
        <taxon>Mycolicibacter</taxon>
    </lineage>
</organism>
<proteinExistence type="predicted"/>
<dbReference type="Proteomes" id="UP001190466">
    <property type="component" value="Chromosome"/>
</dbReference>
<feature type="transmembrane region" description="Helical" evidence="1">
    <location>
        <begin position="58"/>
        <end position="80"/>
    </location>
</feature>
<evidence type="ECO:0000313" key="3">
    <source>
        <dbReference type="Proteomes" id="UP001190466"/>
    </source>
</evidence>
<gene>
    <name evidence="2" type="ORF">MU0050_004402</name>
</gene>
<keyword evidence="3" id="KW-1185">Reference proteome</keyword>
<name>A0ABN9P7Z8_9MYCO</name>
<keyword evidence="1" id="KW-0472">Membrane</keyword>
<evidence type="ECO:0000313" key="2">
    <source>
        <dbReference type="EMBL" id="CAJ1586682.1"/>
    </source>
</evidence>
<feature type="transmembrane region" description="Helical" evidence="1">
    <location>
        <begin position="87"/>
        <end position="107"/>
    </location>
</feature>
<evidence type="ECO:0000256" key="1">
    <source>
        <dbReference type="SAM" id="Phobius"/>
    </source>
</evidence>
<sequence>MNKEPTTTRRGNAVLNWVLALTTLLGAAAVVIYAFVQVMATAGCGAHEACPRPGSGEAGFTVIVYGAPVVAAATVALSFVTARRRNGILVPIVGWLLILLAFIALLLTSP</sequence>
<feature type="transmembrane region" description="Helical" evidence="1">
    <location>
        <begin position="12"/>
        <end position="38"/>
    </location>
</feature>
<reference evidence="2 3" key="1">
    <citation type="submission" date="2023-08" db="EMBL/GenBank/DDBJ databases">
        <authorList>
            <person name="Folkvardsen B D."/>
            <person name="Norman A."/>
        </authorList>
    </citation>
    <scope>NUCLEOTIDE SEQUENCE [LARGE SCALE GENOMIC DNA]</scope>
    <source>
        <strain evidence="2 3">Mu0050</strain>
    </source>
</reference>
<dbReference type="RefSeq" id="WP_316512596.1">
    <property type="nucleotide sequence ID" value="NZ_OY726395.1"/>
</dbReference>